<evidence type="ECO:0000256" key="3">
    <source>
        <dbReference type="ARBA" id="ARBA00023098"/>
    </source>
</evidence>
<dbReference type="InterPro" id="IPR016715">
    <property type="entry name" value="PAF_acetylhydro_eukaryote"/>
</dbReference>
<sequence length="542" mass="60308">MPSVKPPSPSPSPTLELDFLDSPDSPLLTPTSTSPTQLHKLPKWLTPQQSCLRQFLNRLYSTAKSLLTRTLTFLTPRLTWRYALLATSTIYILLCFAFQTPPFAHNLPAYTGPHAVGTIDLEIPLNPPRLISDTIYKDTSKPAFELQTVLFTLYYPTNKDYKSPHPLHYWIPKPISLTARGFAKFAHADYFFIRPIFTFALWAMVGSVTIPAEVDAPLLTSQEKHKHPVMVFSHGMASSRTDYTNYLGELASRGYVIAALEHRDGSSPGSLVKTIQSTREVVHFRGEDLLLSNKSSISTPQLKVEQLAFRDAEILATISTLKFINQGSESDSSSIYESSSRSEGKSLPTFTQKLDFNKLLIGGHSYGATGALQSLKHASSSSPAAAGIILDPGKESGPLNAEIDVPILVVHSNSWSKSHSVFFGRPHFDTVRDLVIDVLNRTGAAWFFTSLGTSHPSVTDAPLIEPLLLSWTTGANLNTKEALREYVRVSDDFLRFVSNNETRDILTEEVTHEEYNTWVSEERKKSYPTDLARLWEIHVSPA</sequence>
<dbReference type="SUPFAM" id="SSF53474">
    <property type="entry name" value="alpha/beta-Hydrolases"/>
    <property type="match status" value="1"/>
</dbReference>
<keyword evidence="8" id="KW-1185">Reference proteome</keyword>
<comment type="catalytic activity">
    <reaction evidence="4">
        <text>a 1-O-alkyl-2-acetyl-sn-glycero-3-phosphocholine + H2O = a 1-O-alkyl-sn-glycero-3-phosphocholine + acetate + H(+)</text>
        <dbReference type="Rhea" id="RHEA:17777"/>
        <dbReference type="ChEBI" id="CHEBI:15377"/>
        <dbReference type="ChEBI" id="CHEBI:15378"/>
        <dbReference type="ChEBI" id="CHEBI:30089"/>
        <dbReference type="ChEBI" id="CHEBI:30909"/>
        <dbReference type="ChEBI" id="CHEBI:36707"/>
        <dbReference type="EC" id="3.1.1.47"/>
    </reaction>
</comment>
<dbReference type="EC" id="3.1.1.47" evidence="4"/>
<keyword evidence="2 4" id="KW-0442">Lipid degradation</keyword>
<keyword evidence="6" id="KW-1133">Transmembrane helix</keyword>
<organism evidence="7 8">
    <name type="scientific">Conoideocrella luteorostrata</name>
    <dbReference type="NCBI Taxonomy" id="1105319"/>
    <lineage>
        <taxon>Eukaryota</taxon>
        <taxon>Fungi</taxon>
        <taxon>Dikarya</taxon>
        <taxon>Ascomycota</taxon>
        <taxon>Pezizomycotina</taxon>
        <taxon>Sordariomycetes</taxon>
        <taxon>Hypocreomycetidae</taxon>
        <taxon>Hypocreales</taxon>
        <taxon>Clavicipitaceae</taxon>
        <taxon>Conoideocrella</taxon>
    </lineage>
</organism>
<evidence type="ECO:0000313" key="8">
    <source>
        <dbReference type="Proteomes" id="UP001251528"/>
    </source>
</evidence>
<dbReference type="PANTHER" id="PTHR10272">
    <property type="entry name" value="PLATELET-ACTIVATING FACTOR ACETYLHYDROLASE"/>
    <property type="match status" value="1"/>
</dbReference>
<keyword evidence="3 4" id="KW-0443">Lipid metabolism</keyword>
<dbReference type="EMBL" id="JASWJB010000182">
    <property type="protein sequence ID" value="KAK2594065.1"/>
    <property type="molecule type" value="Genomic_DNA"/>
</dbReference>
<feature type="active site" description="Charge relay system" evidence="5">
    <location>
        <position position="391"/>
    </location>
</feature>
<protein>
    <recommendedName>
        <fullName evidence="4">Putative phospholipase</fullName>
        <ecNumber evidence="4">3.1.1.47</ecNumber>
    </recommendedName>
</protein>
<feature type="active site" description="Nucleophile" evidence="5">
    <location>
        <position position="365"/>
    </location>
</feature>
<evidence type="ECO:0000313" key="7">
    <source>
        <dbReference type="EMBL" id="KAK2594065.1"/>
    </source>
</evidence>
<evidence type="ECO:0000256" key="5">
    <source>
        <dbReference type="PIRSR" id="PIRSR018169-1"/>
    </source>
</evidence>
<keyword evidence="1 4" id="KW-0378">Hydrolase</keyword>
<gene>
    <name evidence="7" type="ORF">QQS21_008214</name>
</gene>
<comment type="similarity">
    <text evidence="4">Belongs to the serine esterase family.</text>
</comment>
<proteinExistence type="inferred from homology"/>
<dbReference type="AlphaFoldDB" id="A0AAJ0CJ81"/>
<dbReference type="PIRSF" id="PIRSF018169">
    <property type="entry name" value="PAF_acetylhydrolase"/>
    <property type="match status" value="1"/>
</dbReference>
<feature type="transmembrane region" description="Helical" evidence="6">
    <location>
        <begin position="79"/>
        <end position="99"/>
    </location>
</feature>
<keyword evidence="6" id="KW-0472">Membrane</keyword>
<dbReference type="Pfam" id="PF03403">
    <property type="entry name" value="PAF-AH_p_II"/>
    <property type="match status" value="1"/>
</dbReference>
<evidence type="ECO:0000256" key="4">
    <source>
        <dbReference type="PIRNR" id="PIRNR018169"/>
    </source>
</evidence>
<accession>A0AAJ0CJ81</accession>
<dbReference type="Gene3D" id="3.40.50.1820">
    <property type="entry name" value="alpha/beta hydrolase"/>
    <property type="match status" value="1"/>
</dbReference>
<dbReference type="PANTHER" id="PTHR10272:SF11">
    <property type="entry name" value="PHOSPHOLIPASE-RELATED"/>
    <property type="match status" value="1"/>
</dbReference>
<dbReference type="GO" id="GO:0016042">
    <property type="term" value="P:lipid catabolic process"/>
    <property type="evidence" value="ECO:0007669"/>
    <property type="project" value="UniProtKB-KW"/>
</dbReference>
<evidence type="ECO:0000256" key="6">
    <source>
        <dbReference type="SAM" id="Phobius"/>
    </source>
</evidence>
<keyword evidence="6" id="KW-0812">Transmembrane</keyword>
<comment type="caution">
    <text evidence="7">The sequence shown here is derived from an EMBL/GenBank/DDBJ whole genome shotgun (WGS) entry which is preliminary data.</text>
</comment>
<dbReference type="InterPro" id="IPR029058">
    <property type="entry name" value="AB_hydrolase_fold"/>
</dbReference>
<reference evidence="7" key="1">
    <citation type="submission" date="2023-06" db="EMBL/GenBank/DDBJ databases">
        <title>Conoideocrella luteorostrata (Hypocreales: Clavicipitaceae), a potential biocontrol fungus for elongate hemlock scale in United States Christmas tree production areas.</title>
        <authorList>
            <person name="Barrett H."/>
            <person name="Lovett B."/>
            <person name="Macias A.M."/>
            <person name="Stajich J.E."/>
            <person name="Kasson M.T."/>
        </authorList>
    </citation>
    <scope>NUCLEOTIDE SEQUENCE</scope>
    <source>
        <strain evidence="7">ARSEF 14590</strain>
    </source>
</reference>
<evidence type="ECO:0000256" key="2">
    <source>
        <dbReference type="ARBA" id="ARBA00022963"/>
    </source>
</evidence>
<dbReference type="Proteomes" id="UP001251528">
    <property type="component" value="Unassembled WGS sequence"/>
</dbReference>
<feature type="active site" description="Charge relay system" evidence="5">
    <location>
        <position position="455"/>
    </location>
</feature>
<name>A0AAJ0CJ81_9HYPO</name>
<dbReference type="GO" id="GO:0003847">
    <property type="term" value="F:1-alkyl-2-acetylglycerophosphocholine esterase activity"/>
    <property type="evidence" value="ECO:0007669"/>
    <property type="project" value="UniProtKB-UniRule"/>
</dbReference>
<evidence type="ECO:0000256" key="1">
    <source>
        <dbReference type="ARBA" id="ARBA00022801"/>
    </source>
</evidence>